<evidence type="ECO:0000259" key="2">
    <source>
        <dbReference type="PROSITE" id="PS50041"/>
    </source>
</evidence>
<reference evidence="3 4" key="1">
    <citation type="journal article" date="2021" name="Elife">
        <title>Chloroplast acquisition without the gene transfer in kleptoplastic sea slugs, Plakobranchus ocellatus.</title>
        <authorList>
            <person name="Maeda T."/>
            <person name="Takahashi S."/>
            <person name="Yoshida T."/>
            <person name="Shimamura S."/>
            <person name="Takaki Y."/>
            <person name="Nagai Y."/>
            <person name="Toyoda A."/>
            <person name="Suzuki Y."/>
            <person name="Arimoto A."/>
            <person name="Ishii H."/>
            <person name="Satoh N."/>
            <person name="Nishiyama T."/>
            <person name="Hasebe M."/>
            <person name="Maruyama T."/>
            <person name="Minagawa J."/>
            <person name="Obokata J."/>
            <person name="Shigenobu S."/>
        </authorList>
    </citation>
    <scope>NUCLEOTIDE SEQUENCE [LARGE SCALE GENOMIC DNA]</scope>
</reference>
<feature type="compositionally biased region" description="Basic residues" evidence="1">
    <location>
        <begin position="245"/>
        <end position="269"/>
    </location>
</feature>
<gene>
    <name evidence="3" type="ORF">PoB_004563300</name>
</gene>
<dbReference type="SUPFAM" id="SSF56436">
    <property type="entry name" value="C-type lectin-like"/>
    <property type="match status" value="1"/>
</dbReference>
<dbReference type="InterPro" id="IPR016187">
    <property type="entry name" value="CTDL_fold"/>
</dbReference>
<dbReference type="Gene3D" id="3.10.100.10">
    <property type="entry name" value="Mannose-Binding Protein A, subunit A"/>
    <property type="match status" value="1"/>
</dbReference>
<proteinExistence type="predicted"/>
<protein>
    <submittedName>
        <fullName evidence="3">C-type lectin domain family 4 member m</fullName>
    </submittedName>
</protein>
<dbReference type="InterPro" id="IPR001304">
    <property type="entry name" value="C-type_lectin-like"/>
</dbReference>
<dbReference type="Pfam" id="PF00059">
    <property type="entry name" value="Lectin_C"/>
    <property type="match status" value="1"/>
</dbReference>
<dbReference type="PROSITE" id="PS50041">
    <property type="entry name" value="C_TYPE_LECTIN_2"/>
    <property type="match status" value="1"/>
</dbReference>
<evidence type="ECO:0000313" key="3">
    <source>
        <dbReference type="EMBL" id="GFO19128.1"/>
    </source>
</evidence>
<feature type="region of interest" description="Disordered" evidence="1">
    <location>
        <begin position="216"/>
        <end position="269"/>
    </location>
</feature>
<dbReference type="InterPro" id="IPR016186">
    <property type="entry name" value="C-type_lectin-like/link_sf"/>
</dbReference>
<feature type="compositionally biased region" description="Basic and acidic residues" evidence="1">
    <location>
        <begin position="216"/>
        <end position="236"/>
    </location>
</feature>
<dbReference type="EMBL" id="BLXT01005015">
    <property type="protein sequence ID" value="GFO19128.1"/>
    <property type="molecule type" value="Genomic_DNA"/>
</dbReference>
<organism evidence="3 4">
    <name type="scientific">Plakobranchus ocellatus</name>
    <dbReference type="NCBI Taxonomy" id="259542"/>
    <lineage>
        <taxon>Eukaryota</taxon>
        <taxon>Metazoa</taxon>
        <taxon>Spiralia</taxon>
        <taxon>Lophotrochozoa</taxon>
        <taxon>Mollusca</taxon>
        <taxon>Gastropoda</taxon>
        <taxon>Heterobranchia</taxon>
        <taxon>Euthyneura</taxon>
        <taxon>Panpulmonata</taxon>
        <taxon>Sacoglossa</taxon>
        <taxon>Placobranchoidea</taxon>
        <taxon>Plakobranchidae</taxon>
        <taxon>Plakobranchus</taxon>
    </lineage>
</organism>
<dbReference type="AlphaFoldDB" id="A0AAV4BIW9"/>
<dbReference type="SMART" id="SM00034">
    <property type="entry name" value="CLECT"/>
    <property type="match status" value="1"/>
</dbReference>
<accession>A0AAV4BIW9</accession>
<sequence length="269" mass="31132">MKASFDARTKAEAVSLIQKKMLLPIGFVAAIAFVTVTADRTDQIRCPRGWSFFENSCYFIGNAQVDFKTAESLCEAVDGKLATISSPEENDEIKKLLQDDDAAGAWFGLKFYDTYRGWMWRNLNWRISLSFLNWAQNEPVTTDGVLQDNNVYGGPDVWLAGSDNGTESIWYWDTYGQKQNISNGFTDWRIGQPNNAGRSGAGSMLSKETYILYNEEKEDQKEKEVERGKDIEKEEKEEAEEENRRKKRRYKSKRMTRHRRIIRRSKSKR</sequence>
<dbReference type="InterPro" id="IPR050111">
    <property type="entry name" value="C-type_lectin/snaclec_domain"/>
</dbReference>
<feature type="domain" description="C-type lectin" evidence="2">
    <location>
        <begin position="53"/>
        <end position="158"/>
    </location>
</feature>
<dbReference type="PANTHER" id="PTHR22803">
    <property type="entry name" value="MANNOSE, PHOSPHOLIPASE, LECTIN RECEPTOR RELATED"/>
    <property type="match status" value="1"/>
</dbReference>
<dbReference type="Proteomes" id="UP000735302">
    <property type="component" value="Unassembled WGS sequence"/>
</dbReference>
<dbReference type="CDD" id="cd00037">
    <property type="entry name" value="CLECT"/>
    <property type="match status" value="1"/>
</dbReference>
<name>A0AAV4BIW9_9GAST</name>
<evidence type="ECO:0000313" key="4">
    <source>
        <dbReference type="Proteomes" id="UP000735302"/>
    </source>
</evidence>
<comment type="caution">
    <text evidence="3">The sequence shown here is derived from an EMBL/GenBank/DDBJ whole genome shotgun (WGS) entry which is preliminary data.</text>
</comment>
<evidence type="ECO:0000256" key="1">
    <source>
        <dbReference type="SAM" id="MobiDB-lite"/>
    </source>
</evidence>
<keyword evidence="4" id="KW-1185">Reference proteome</keyword>